<dbReference type="Proteomes" id="UP001629113">
    <property type="component" value="Unassembled WGS sequence"/>
</dbReference>
<dbReference type="EMBL" id="JBFCZG010000006">
    <property type="protein sequence ID" value="KAL3421533.1"/>
    <property type="molecule type" value="Genomic_DNA"/>
</dbReference>
<sequence>MRVLNAGGSAVDAVEAAIKVLEDKEITNAGFGSNLSIDGVVECDATIVDHLGRSGACGAVSRVKNPINLARIILERSNKPLSLRRVPPNLLVGEGAVDFAYNQGIPIVPYDAVVSQNARDRYVRWKEDLRRAEGSDNGRITPISNGSPIGQYGEEHSDYDHEDRVRDKQRRDHTNAMLTGTWNEGQPDSPQPTSPTPIAESTQDSFINTRSGSPAPDSPNLTPVGERSRITRSPLSSPSRSPSKRVRRDYSDNGTRTHSLLGPSGKSSADVMVSAGQFNSSADGAKSPVKESLQVPYLNVDGACADALADFHISVQDDDIITDTVGAIAIDHFGNIAAASSSGGIGMKHRGRVGPAALVGIGTAIIPADKDDPDQVSVAAVTSGTGEHMATTMASQKCVERLYQNTRRGRGGADVSASEEDAMESFVRADFMNHPSVLASNSTGAIGVMAVKKTPYGYFLHFAHNTDSFALASMHSLENEPKCVMSRLGDRGGSIVRGGRKVRAS</sequence>
<feature type="compositionally biased region" description="Basic and acidic residues" evidence="1">
    <location>
        <begin position="153"/>
        <end position="174"/>
    </location>
</feature>
<keyword evidence="3" id="KW-1185">Reference proteome</keyword>
<gene>
    <name evidence="2" type="ORF">PVAG01_07979</name>
</gene>
<proteinExistence type="predicted"/>
<dbReference type="InterPro" id="IPR029055">
    <property type="entry name" value="Ntn_hydrolases_N"/>
</dbReference>
<dbReference type="CDD" id="cd04514">
    <property type="entry name" value="Taspase1_like"/>
    <property type="match status" value="1"/>
</dbReference>
<evidence type="ECO:0000256" key="1">
    <source>
        <dbReference type="SAM" id="MobiDB-lite"/>
    </source>
</evidence>
<feature type="compositionally biased region" description="Low complexity" evidence="1">
    <location>
        <begin position="231"/>
        <end position="241"/>
    </location>
</feature>
<organism evidence="2 3">
    <name type="scientific">Phlyctema vagabunda</name>
    <dbReference type="NCBI Taxonomy" id="108571"/>
    <lineage>
        <taxon>Eukaryota</taxon>
        <taxon>Fungi</taxon>
        <taxon>Dikarya</taxon>
        <taxon>Ascomycota</taxon>
        <taxon>Pezizomycotina</taxon>
        <taxon>Leotiomycetes</taxon>
        <taxon>Helotiales</taxon>
        <taxon>Dermateaceae</taxon>
        <taxon>Phlyctema</taxon>
    </lineage>
</organism>
<accession>A0ABR4PDY6</accession>
<dbReference type="Gene3D" id="3.60.20.30">
    <property type="entry name" value="(Glycosyl)asparaginase"/>
    <property type="match status" value="1"/>
</dbReference>
<evidence type="ECO:0000313" key="2">
    <source>
        <dbReference type="EMBL" id="KAL3421533.1"/>
    </source>
</evidence>
<dbReference type="Pfam" id="PF01112">
    <property type="entry name" value="Asparaginase_2"/>
    <property type="match status" value="2"/>
</dbReference>
<dbReference type="PANTHER" id="PTHR10188">
    <property type="entry name" value="L-ASPARAGINASE"/>
    <property type="match status" value="1"/>
</dbReference>
<evidence type="ECO:0000313" key="3">
    <source>
        <dbReference type="Proteomes" id="UP001629113"/>
    </source>
</evidence>
<name>A0ABR4PDY6_9HELO</name>
<protein>
    <submittedName>
        <fullName evidence="2">Threonine aspartase 1</fullName>
    </submittedName>
</protein>
<dbReference type="SUPFAM" id="SSF56235">
    <property type="entry name" value="N-terminal nucleophile aminohydrolases (Ntn hydrolases)"/>
    <property type="match status" value="1"/>
</dbReference>
<reference evidence="2 3" key="1">
    <citation type="submission" date="2024-06" db="EMBL/GenBank/DDBJ databases">
        <title>Complete genome of Phlyctema vagabunda strain 19-DSS-EL-015.</title>
        <authorList>
            <person name="Fiorenzani C."/>
        </authorList>
    </citation>
    <scope>NUCLEOTIDE SEQUENCE [LARGE SCALE GENOMIC DNA]</scope>
    <source>
        <strain evidence="2 3">19-DSS-EL-015</strain>
    </source>
</reference>
<feature type="region of interest" description="Disordered" evidence="1">
    <location>
        <begin position="132"/>
        <end position="268"/>
    </location>
</feature>
<comment type="caution">
    <text evidence="2">The sequence shown here is derived from an EMBL/GenBank/DDBJ whole genome shotgun (WGS) entry which is preliminary data.</text>
</comment>
<dbReference type="InterPro" id="IPR037464">
    <property type="entry name" value="Taspase1"/>
</dbReference>
<dbReference type="PANTHER" id="PTHR10188:SF8">
    <property type="entry name" value="THREONINE ASPARTASE 1"/>
    <property type="match status" value="1"/>
</dbReference>
<feature type="compositionally biased region" description="Polar residues" evidence="1">
    <location>
        <begin position="199"/>
        <end position="212"/>
    </location>
</feature>
<dbReference type="InterPro" id="IPR000246">
    <property type="entry name" value="Peptidase_T2"/>
</dbReference>